<dbReference type="EMBL" id="CP009455">
    <property type="protein sequence ID" value="AIR90822.1"/>
    <property type="molecule type" value="Genomic_DNA"/>
</dbReference>
<feature type="transmembrane region" description="Helical" evidence="2">
    <location>
        <begin position="461"/>
        <end position="481"/>
    </location>
</feature>
<keyword evidence="2" id="KW-0812">Transmembrane</keyword>
<keyword evidence="2" id="KW-0472">Membrane</keyword>
<evidence type="ECO:0000256" key="1">
    <source>
        <dbReference type="SAM" id="Coils"/>
    </source>
</evidence>
<organism evidence="3 4">
    <name type="scientific">Pseudomonas cremoricolorata</name>
    <dbReference type="NCBI Taxonomy" id="157783"/>
    <lineage>
        <taxon>Bacteria</taxon>
        <taxon>Pseudomonadati</taxon>
        <taxon>Pseudomonadota</taxon>
        <taxon>Gammaproteobacteria</taxon>
        <taxon>Pseudomonadales</taxon>
        <taxon>Pseudomonadaceae</taxon>
        <taxon>Pseudomonas</taxon>
    </lineage>
</organism>
<name>A0A089WW40_9PSED</name>
<dbReference type="PANTHER" id="PTHR32309">
    <property type="entry name" value="TYROSINE-PROTEIN KINASE"/>
    <property type="match status" value="1"/>
</dbReference>
<gene>
    <name evidence="3" type="ORF">LK03_16780</name>
</gene>
<dbReference type="OrthoDB" id="7001023at2"/>
<accession>A0A089WW40</accession>
<dbReference type="RefSeq" id="WP_038413458.1">
    <property type="nucleotide sequence ID" value="NZ_CP009455.1"/>
</dbReference>
<dbReference type="InterPro" id="IPR050445">
    <property type="entry name" value="Bact_polysacc_biosynth/exp"/>
</dbReference>
<dbReference type="PANTHER" id="PTHR32309:SF31">
    <property type="entry name" value="CAPSULAR EXOPOLYSACCHARIDE FAMILY"/>
    <property type="match status" value="1"/>
</dbReference>
<keyword evidence="1" id="KW-0175">Coiled coil</keyword>
<proteinExistence type="predicted"/>
<evidence type="ECO:0000313" key="4">
    <source>
        <dbReference type="Proteomes" id="UP000029493"/>
    </source>
</evidence>
<protein>
    <submittedName>
        <fullName evidence="3">Lipopolysaccharide biosynthesis protein</fullName>
    </submittedName>
</protein>
<keyword evidence="2" id="KW-1133">Transmembrane helix</keyword>
<sequence>MNSKENYLHAFFRILFANARLAKRVFLIFALAALVLPLVLTESYDINAEVIVQSKKLSQSDTNSALSQESDKFVPPSLSDMETESNILRSATLIRDTIAQLRSEGRYDIPPTLLQRLLLDPLRTYVTRPLREQVIAPLKGWFGLEVEAPRDTELDALTDDAIKHLKVETLPGSNVVSVAYSSPDPQLGTVFVQRLLDNYLRNRQDLQSNELPQTFYEQKKLQYQTRMDNLEQQRLALLQGIESSEPKEEITFRLNAINTEEQALNQYRDRLLQGEQWLAYLKASLASARSANLRDYAFPFTFTTANNNDTVSFEDREVKLLGDQLTNQVLAYGNDLSVFQAGSEQMQVQREQIGKTRQQFLKVVANRVQEREKDLAVVQGVIAQKSQRIADYQTRVHQLQQVQSKARQLDTEIDALHKAFFTYTQRYEEARGERQLAGDLSNARILSAPYEPAEPAFPRPILIIPFGLLSALLLAVAVVYLREFFDRRFKHPAQIGQELDLPVLLVLNDQTPQRRNPHGSWSVPRLMHWVRN</sequence>
<feature type="coiled-coil region" evidence="1">
    <location>
        <begin position="382"/>
        <end position="419"/>
    </location>
</feature>
<keyword evidence="4" id="KW-1185">Reference proteome</keyword>
<dbReference type="AlphaFoldDB" id="A0A089WW40"/>
<evidence type="ECO:0000313" key="3">
    <source>
        <dbReference type="EMBL" id="AIR90822.1"/>
    </source>
</evidence>
<dbReference type="Proteomes" id="UP000029493">
    <property type="component" value="Chromosome"/>
</dbReference>
<dbReference type="KEGG" id="psw:LK03_16780"/>
<dbReference type="STRING" id="157783.LK03_16780"/>
<evidence type="ECO:0000256" key="2">
    <source>
        <dbReference type="SAM" id="Phobius"/>
    </source>
</evidence>
<reference evidence="3 4" key="1">
    <citation type="submission" date="2014-09" db="EMBL/GenBank/DDBJ databases">
        <authorList>
            <person name="Chan K.-G."/>
        </authorList>
    </citation>
    <scope>NUCLEOTIDE SEQUENCE [LARGE SCALE GENOMIC DNA]</scope>
    <source>
        <strain evidence="3 4">ND07</strain>
    </source>
</reference>
<dbReference type="eggNOG" id="COG3206">
    <property type="taxonomic scope" value="Bacteria"/>
</dbReference>